<dbReference type="PANTHER" id="PTHR30519">
    <property type="entry name" value="5-METHYLTETRAHYDROPTEROYLTRIGLUTAMATE--HOMOCYSTEINE METHYLTRANSFERASE"/>
    <property type="match status" value="1"/>
</dbReference>
<dbReference type="EC" id="2.1.1.14" evidence="5"/>
<evidence type="ECO:0000256" key="3">
    <source>
        <dbReference type="ARBA" id="ARBA00022833"/>
    </source>
</evidence>
<dbReference type="GO" id="GO:0032259">
    <property type="term" value="P:methylation"/>
    <property type="evidence" value="ECO:0007669"/>
    <property type="project" value="UniProtKB-KW"/>
</dbReference>
<accession>T2JJY8</accession>
<evidence type="ECO:0000259" key="4">
    <source>
        <dbReference type="Pfam" id="PF01717"/>
    </source>
</evidence>
<evidence type="ECO:0000313" key="5">
    <source>
        <dbReference type="EMBL" id="CCQ65580.1"/>
    </source>
</evidence>
<proteinExistence type="predicted"/>
<dbReference type="InterPro" id="IPR038071">
    <property type="entry name" value="UROD/MetE-like_sf"/>
</dbReference>
<reference evidence="5 6" key="2">
    <citation type="submission" date="2013-09" db="EMBL/GenBank/DDBJ databases">
        <title>Whole genome comparison of six Crocosphaera watsonii strains with differing phenotypes.</title>
        <authorList>
            <person name="Bench S.R."/>
            <person name="Heller P."/>
            <person name="Frank I."/>
            <person name="Arciniega M."/>
            <person name="Shilova I.N."/>
            <person name="Zehr J.P."/>
        </authorList>
    </citation>
    <scope>NUCLEOTIDE SEQUENCE [LARGE SCALE GENOMIC DNA]</scope>
    <source>
        <strain evidence="5 6">WH 0402</strain>
    </source>
</reference>
<dbReference type="GO" id="GO:0003871">
    <property type="term" value="F:5-methyltetrahydropteroyltriglutamate-homocysteine S-methyltransferase activity"/>
    <property type="evidence" value="ECO:0007669"/>
    <property type="project" value="UniProtKB-EC"/>
</dbReference>
<protein>
    <submittedName>
        <fullName evidence="5">5-methyltetrahydropteroyltriglutamate--homocysteine methyltransferase</fullName>
        <ecNumber evidence="5">2.1.1.14</ecNumber>
    </submittedName>
</protein>
<comment type="cofactor">
    <cofactor evidence="1">
        <name>Zn(2+)</name>
        <dbReference type="ChEBI" id="CHEBI:29105"/>
    </cofactor>
</comment>
<keyword evidence="5" id="KW-0489">Methyltransferase</keyword>
<dbReference type="GO" id="GO:0008270">
    <property type="term" value="F:zinc ion binding"/>
    <property type="evidence" value="ECO:0007669"/>
    <property type="project" value="InterPro"/>
</dbReference>
<dbReference type="EMBL" id="CAQN01000218">
    <property type="protein sequence ID" value="CCQ65580.1"/>
    <property type="molecule type" value="Genomic_DNA"/>
</dbReference>
<organism evidence="5 6">
    <name type="scientific">Crocosphaera watsonii WH 0402</name>
    <dbReference type="NCBI Taxonomy" id="1284629"/>
    <lineage>
        <taxon>Bacteria</taxon>
        <taxon>Bacillati</taxon>
        <taxon>Cyanobacteriota</taxon>
        <taxon>Cyanophyceae</taxon>
        <taxon>Oscillatoriophycideae</taxon>
        <taxon>Chroococcales</taxon>
        <taxon>Aphanothecaceae</taxon>
        <taxon>Crocosphaera</taxon>
    </lineage>
</organism>
<dbReference type="AlphaFoldDB" id="T2JJY8"/>
<evidence type="ECO:0000313" key="6">
    <source>
        <dbReference type="Proteomes" id="UP000018130"/>
    </source>
</evidence>
<evidence type="ECO:0000256" key="1">
    <source>
        <dbReference type="ARBA" id="ARBA00001947"/>
    </source>
</evidence>
<keyword evidence="2" id="KW-0479">Metal-binding</keyword>
<keyword evidence="3" id="KW-0862">Zinc</keyword>
<reference evidence="5 6" key="1">
    <citation type="submission" date="2013-01" db="EMBL/GenBank/DDBJ databases">
        <authorList>
            <person name="Bench S."/>
        </authorList>
    </citation>
    <scope>NUCLEOTIDE SEQUENCE [LARGE SCALE GENOMIC DNA]</scope>
    <source>
        <strain evidence="5 6">WH 0402</strain>
    </source>
</reference>
<dbReference type="Pfam" id="PF01717">
    <property type="entry name" value="Meth_synt_2"/>
    <property type="match status" value="1"/>
</dbReference>
<dbReference type="SUPFAM" id="SSF51726">
    <property type="entry name" value="UROD/MetE-like"/>
    <property type="match status" value="1"/>
</dbReference>
<comment type="caution">
    <text evidence="5">The sequence shown here is derived from an EMBL/GenBank/DDBJ whole genome shotgun (WGS) entry which is preliminary data.</text>
</comment>
<name>T2JJY8_CROWT</name>
<dbReference type="InterPro" id="IPR002629">
    <property type="entry name" value="Met_Synth_C/arc"/>
</dbReference>
<dbReference type="Proteomes" id="UP000018130">
    <property type="component" value="Unassembled WGS sequence"/>
</dbReference>
<evidence type="ECO:0000256" key="2">
    <source>
        <dbReference type="ARBA" id="ARBA00022723"/>
    </source>
</evidence>
<gene>
    <name evidence="5" type="ORF">CWATWH0402_6202</name>
</gene>
<feature type="domain" description="Cobalamin-independent methionine synthase MetE C-terminal/archaeal" evidence="4">
    <location>
        <begin position="2"/>
        <end position="41"/>
    </location>
</feature>
<sequence length="51" mass="5734">MNKAEAVLPRGHLWVNPDCGLKTREWKEVKLSLTNMVKAASKLRSLNNPMG</sequence>
<dbReference type="GO" id="GO:0009086">
    <property type="term" value="P:methionine biosynthetic process"/>
    <property type="evidence" value="ECO:0007669"/>
    <property type="project" value="InterPro"/>
</dbReference>
<dbReference type="Gene3D" id="3.20.20.210">
    <property type="match status" value="1"/>
</dbReference>
<keyword evidence="5" id="KW-0808">Transferase</keyword>